<feature type="domain" description="MmyB-like transcription regulator ligand binding" evidence="2">
    <location>
        <begin position="129"/>
        <end position="295"/>
    </location>
</feature>
<dbReference type="Gene3D" id="3.30.450.180">
    <property type="match status" value="1"/>
</dbReference>
<dbReference type="EMBL" id="CP163440">
    <property type="protein sequence ID" value="XDQ64039.1"/>
    <property type="molecule type" value="Genomic_DNA"/>
</dbReference>
<proteinExistence type="predicted"/>
<feature type="compositionally biased region" description="Polar residues" evidence="1">
    <location>
        <begin position="1"/>
        <end position="10"/>
    </location>
</feature>
<dbReference type="PANTHER" id="PTHR35010:SF2">
    <property type="entry name" value="BLL4672 PROTEIN"/>
    <property type="match status" value="1"/>
</dbReference>
<dbReference type="RefSeq" id="WP_369260738.1">
    <property type="nucleotide sequence ID" value="NZ_CP163440.1"/>
</dbReference>
<sequence length="320" mass="34689">MLLSRRSQGCHTGRTAREQRGGGGGTELGRFLRARRSRVAPADVGLPEGVGLRRTPGLRREEPATLAGVSIDYCTRLERGKETHPSPSVVDALAAALLLEDGERDHLRDLAACAARGTPGAPSAPSRSVHSGVELLLEGMRPYPAHVVSRTLELVATNPGGLHLMAGLADWPVRQRNIVRYVFLHPAARELFDDWENQIRGCVARLRTLAGTDPDDPDLTHLVDELLLKSPDFARLWERYDVQGHSHGHKTFHHPAVGDLTLGYQSMQLDGTSGHRLVAYYAEPGTPEYAALVLLDKAEDPHASPSGAGQPPVSPGRRPS</sequence>
<feature type="region of interest" description="Disordered" evidence="1">
    <location>
        <begin position="296"/>
        <end position="320"/>
    </location>
</feature>
<dbReference type="InterPro" id="IPR041413">
    <property type="entry name" value="MLTR_LBD"/>
</dbReference>
<name>A0AB39SFB1_9ACTN</name>
<dbReference type="AlphaFoldDB" id="A0AB39SFB1"/>
<evidence type="ECO:0000256" key="1">
    <source>
        <dbReference type="SAM" id="MobiDB-lite"/>
    </source>
</evidence>
<evidence type="ECO:0000259" key="2">
    <source>
        <dbReference type="Pfam" id="PF17765"/>
    </source>
</evidence>
<gene>
    <name evidence="3" type="ORF">AB5J50_26280</name>
</gene>
<dbReference type="Gene3D" id="1.10.260.40">
    <property type="entry name" value="lambda repressor-like DNA-binding domains"/>
    <property type="match status" value="1"/>
</dbReference>
<dbReference type="InterPro" id="IPR010982">
    <property type="entry name" value="Lambda_DNA-bd_dom_sf"/>
</dbReference>
<protein>
    <submittedName>
        <fullName evidence="3">Helix-turn-helix transcriptional regulator</fullName>
    </submittedName>
</protein>
<feature type="region of interest" description="Disordered" evidence="1">
    <location>
        <begin position="1"/>
        <end position="28"/>
    </location>
</feature>
<accession>A0AB39SFB1</accession>
<dbReference type="Pfam" id="PF17765">
    <property type="entry name" value="MLTR_LBD"/>
    <property type="match status" value="1"/>
</dbReference>
<organism evidence="3">
    <name type="scientific">Streptomyces sp. R35</name>
    <dbReference type="NCBI Taxonomy" id="3238630"/>
    <lineage>
        <taxon>Bacteria</taxon>
        <taxon>Bacillati</taxon>
        <taxon>Actinomycetota</taxon>
        <taxon>Actinomycetes</taxon>
        <taxon>Kitasatosporales</taxon>
        <taxon>Streptomycetaceae</taxon>
        <taxon>Streptomyces</taxon>
    </lineage>
</organism>
<dbReference type="Pfam" id="PF13560">
    <property type="entry name" value="HTH_31"/>
    <property type="match status" value="1"/>
</dbReference>
<dbReference type="GO" id="GO:0003677">
    <property type="term" value="F:DNA binding"/>
    <property type="evidence" value="ECO:0007669"/>
    <property type="project" value="InterPro"/>
</dbReference>
<reference evidence="3" key="1">
    <citation type="submission" date="2024-07" db="EMBL/GenBank/DDBJ databases">
        <authorList>
            <person name="Yu S.T."/>
        </authorList>
    </citation>
    <scope>NUCLEOTIDE SEQUENCE</scope>
    <source>
        <strain evidence="3">R35</strain>
    </source>
</reference>
<dbReference type="PANTHER" id="PTHR35010">
    <property type="entry name" value="BLL4672 PROTEIN-RELATED"/>
    <property type="match status" value="1"/>
</dbReference>
<evidence type="ECO:0000313" key="3">
    <source>
        <dbReference type="EMBL" id="XDQ64039.1"/>
    </source>
</evidence>